<gene>
    <name evidence="1" type="ORF">GFV13_02525</name>
</gene>
<proteinExistence type="predicted"/>
<dbReference type="OrthoDB" id="2143527at2"/>
<name>A0A843YUM9_LEUME</name>
<dbReference type="Proteomes" id="UP000469952">
    <property type="component" value="Unassembled WGS sequence"/>
</dbReference>
<comment type="caution">
    <text evidence="1">The sequence shown here is derived from an EMBL/GenBank/DDBJ whole genome shotgun (WGS) entry which is preliminary data.</text>
</comment>
<dbReference type="OMA" id="NSLWYKE"/>
<evidence type="ECO:0000313" key="2">
    <source>
        <dbReference type="Proteomes" id="UP000469952"/>
    </source>
</evidence>
<organism evidence="1 2">
    <name type="scientific">Leuconostoc mesenteroides</name>
    <dbReference type="NCBI Taxonomy" id="1245"/>
    <lineage>
        <taxon>Bacteria</taxon>
        <taxon>Bacillati</taxon>
        <taxon>Bacillota</taxon>
        <taxon>Bacilli</taxon>
        <taxon>Lactobacillales</taxon>
        <taxon>Lactobacillaceae</taxon>
        <taxon>Leuconostoc</taxon>
    </lineage>
</organism>
<protein>
    <recommendedName>
        <fullName evidence="3">Bacteriocin immunity protein</fullName>
    </recommendedName>
</protein>
<sequence>MFKTDKQKYLLKFLEKHPNLNRDEEKLISDTTKKLNNPKVSEYRELTSMTNELRKLSLNHNLSKDGRILMTKLHRDEWLFGLLYNLGLL</sequence>
<reference evidence="1 2" key="1">
    <citation type="submission" date="2019-10" db="EMBL/GenBank/DDBJ databases">
        <title>WGS of Leuconostoc mesenteroides.</title>
        <authorList>
            <person name="Melo Bolivar J."/>
            <person name="Marino-Ramirez L."/>
            <person name="Villamil Diaz L.M."/>
        </authorList>
    </citation>
    <scope>NUCLEOTIDE SEQUENCE [LARGE SCALE GENOMIC DNA]</scope>
    <source>
        <strain evidence="1 2">M11</strain>
    </source>
</reference>
<evidence type="ECO:0008006" key="3">
    <source>
        <dbReference type="Google" id="ProtNLM"/>
    </source>
</evidence>
<dbReference type="GeneID" id="29576090"/>
<accession>A0A843YUM9</accession>
<dbReference type="AlphaFoldDB" id="A0A843YUM9"/>
<dbReference type="EMBL" id="WIPA01000002">
    <property type="protein sequence ID" value="MQR26172.1"/>
    <property type="molecule type" value="Genomic_DNA"/>
</dbReference>
<evidence type="ECO:0000313" key="1">
    <source>
        <dbReference type="EMBL" id="MQR26172.1"/>
    </source>
</evidence>
<dbReference type="RefSeq" id="WP_010279386.1">
    <property type="nucleotide sequence ID" value="NZ_BCMO01000015.1"/>
</dbReference>